<dbReference type="PIRSF" id="PIRSF019307">
    <property type="entry name" value="UCP019307"/>
    <property type="match status" value="1"/>
</dbReference>
<gene>
    <name evidence="3" type="ORF">NLI96_g5324</name>
</gene>
<dbReference type="PANTHER" id="PTHR36448:SF3">
    <property type="entry name" value="CUPIN TYPE-2 DOMAIN-CONTAINING PROTEIN"/>
    <property type="match status" value="1"/>
</dbReference>
<dbReference type="Pfam" id="PF02311">
    <property type="entry name" value="AraC_binding"/>
    <property type="match status" value="1"/>
</dbReference>
<dbReference type="InterPro" id="IPR011051">
    <property type="entry name" value="RmlC_Cupin_sf"/>
</dbReference>
<organism evidence="3 4">
    <name type="scientific">Meripilus lineatus</name>
    <dbReference type="NCBI Taxonomy" id="2056292"/>
    <lineage>
        <taxon>Eukaryota</taxon>
        <taxon>Fungi</taxon>
        <taxon>Dikarya</taxon>
        <taxon>Basidiomycota</taxon>
        <taxon>Agaricomycotina</taxon>
        <taxon>Agaricomycetes</taxon>
        <taxon>Polyporales</taxon>
        <taxon>Meripilaceae</taxon>
        <taxon>Meripilus</taxon>
    </lineage>
</organism>
<keyword evidence="4" id="KW-1185">Reference proteome</keyword>
<name>A0AAD5YJ38_9APHY</name>
<sequence>MASLAALTSLKVSRHQIPRYGLIPNTSIQNKPLLIYHQVFDPQNITPSLIEAHIRSVGSCEPQWRYPMYRTTHFHSTTHELLVVFRGDALLLFGGEGNPGRVEIKARKGDAILIPAGVAHKLVEESPGGFEMVGSYPRGAASWDMCYGAEGEDVDDTIRGVEWFHKDPLFGQTGPAVDAGEARVD</sequence>
<evidence type="ECO:0000259" key="2">
    <source>
        <dbReference type="Pfam" id="PF02311"/>
    </source>
</evidence>
<dbReference type="EMBL" id="JANAWD010000171">
    <property type="protein sequence ID" value="KAJ3484907.1"/>
    <property type="molecule type" value="Genomic_DNA"/>
</dbReference>
<reference evidence="3" key="1">
    <citation type="submission" date="2022-07" db="EMBL/GenBank/DDBJ databases">
        <title>Genome Sequence of Physisporinus lineatus.</title>
        <authorList>
            <person name="Buettner E."/>
        </authorList>
    </citation>
    <scope>NUCLEOTIDE SEQUENCE</scope>
    <source>
        <strain evidence="3">VT162</strain>
    </source>
</reference>
<dbReference type="Proteomes" id="UP001212997">
    <property type="component" value="Unassembled WGS sequence"/>
</dbReference>
<dbReference type="PANTHER" id="PTHR36448">
    <property type="entry name" value="BLR7373 PROTEIN"/>
    <property type="match status" value="1"/>
</dbReference>
<dbReference type="InterPro" id="IPR014710">
    <property type="entry name" value="RmlC-like_jellyroll"/>
</dbReference>
<dbReference type="AlphaFoldDB" id="A0AAD5YJ38"/>
<accession>A0AAD5YJ38</accession>
<proteinExistence type="predicted"/>
<keyword evidence="1" id="KW-0238">DNA-binding</keyword>
<dbReference type="InterPro" id="IPR003313">
    <property type="entry name" value="AraC-bd"/>
</dbReference>
<evidence type="ECO:0000313" key="3">
    <source>
        <dbReference type="EMBL" id="KAJ3484907.1"/>
    </source>
</evidence>
<feature type="domain" description="AraC-type arabinose-binding/dimerisation" evidence="2">
    <location>
        <begin position="62"/>
        <end position="146"/>
    </location>
</feature>
<dbReference type="GO" id="GO:0006355">
    <property type="term" value="P:regulation of DNA-templated transcription"/>
    <property type="evidence" value="ECO:0007669"/>
    <property type="project" value="InterPro"/>
</dbReference>
<evidence type="ECO:0000256" key="1">
    <source>
        <dbReference type="ARBA" id="ARBA00023125"/>
    </source>
</evidence>
<dbReference type="Gene3D" id="2.60.120.10">
    <property type="entry name" value="Jelly Rolls"/>
    <property type="match status" value="1"/>
</dbReference>
<dbReference type="InterPro" id="IPR014500">
    <property type="entry name" value="UCP019307_cupin"/>
</dbReference>
<comment type="caution">
    <text evidence="3">The sequence shown here is derived from an EMBL/GenBank/DDBJ whole genome shotgun (WGS) entry which is preliminary data.</text>
</comment>
<dbReference type="GO" id="GO:0003677">
    <property type="term" value="F:DNA binding"/>
    <property type="evidence" value="ECO:0007669"/>
    <property type="project" value="UniProtKB-KW"/>
</dbReference>
<evidence type="ECO:0000313" key="4">
    <source>
        <dbReference type="Proteomes" id="UP001212997"/>
    </source>
</evidence>
<dbReference type="SUPFAM" id="SSF51182">
    <property type="entry name" value="RmlC-like cupins"/>
    <property type="match status" value="1"/>
</dbReference>
<dbReference type="CDD" id="cd02219">
    <property type="entry name" value="cupin_YjlB-like"/>
    <property type="match status" value="1"/>
</dbReference>
<dbReference type="InterPro" id="IPR047121">
    <property type="entry name" value="YjiB-like"/>
</dbReference>
<protein>
    <recommendedName>
        <fullName evidence="2">AraC-type arabinose-binding/dimerisation domain-containing protein</fullName>
    </recommendedName>
</protein>